<name>A0AAJ2S0U3_9ENTR</name>
<organism evidence="2 3">
    <name type="scientific">Scandinavium lactucae</name>
    <dbReference type="NCBI Taxonomy" id="3095028"/>
    <lineage>
        <taxon>Bacteria</taxon>
        <taxon>Pseudomonadati</taxon>
        <taxon>Pseudomonadota</taxon>
        <taxon>Gammaproteobacteria</taxon>
        <taxon>Enterobacterales</taxon>
        <taxon>Enterobacteriaceae</taxon>
        <taxon>Scandinavium</taxon>
    </lineage>
</organism>
<dbReference type="GO" id="GO:0016070">
    <property type="term" value="P:RNA metabolic process"/>
    <property type="evidence" value="ECO:0007669"/>
    <property type="project" value="InterPro"/>
</dbReference>
<dbReference type="EMBL" id="JAWXRC010000024">
    <property type="protein sequence ID" value="MDX6031774.1"/>
    <property type="molecule type" value="Genomic_DNA"/>
</dbReference>
<reference evidence="2" key="1">
    <citation type="submission" date="2023-11" db="EMBL/GenBank/DDBJ databases">
        <title>Scandinavium wanjuensis sp. nov., isolated from lettuce South Korea.</title>
        <authorList>
            <person name="Park J."/>
            <person name="Park S."/>
            <person name="Oh K.K."/>
            <person name="Cho G.S."/>
            <person name="Franz C.M.A.P."/>
        </authorList>
    </citation>
    <scope>NUCLEOTIDE SEQUENCE</scope>
    <source>
        <strain evidence="2">V105_12</strain>
    </source>
</reference>
<proteinExistence type="predicted"/>
<feature type="domain" description="Toxin SymE-like" evidence="1">
    <location>
        <begin position="22"/>
        <end position="66"/>
    </location>
</feature>
<dbReference type="Pfam" id="PF08845">
    <property type="entry name" value="SymE_toxin"/>
    <property type="match status" value="1"/>
</dbReference>
<sequence>MVNTNNIEECMKAVVFPSTLDSYTVSYGSNYPKHDRLPAIMLRGQWLAKAGFEPGRKLEARMIDECNFITAKNLQPMLEDTIIPKIFVIKLKAIRNKTAQENFNSQVPFKKAICILLFDM</sequence>
<dbReference type="Proteomes" id="UP001282336">
    <property type="component" value="Unassembled WGS sequence"/>
</dbReference>
<evidence type="ECO:0000313" key="2">
    <source>
        <dbReference type="EMBL" id="MDX6031774.1"/>
    </source>
</evidence>
<accession>A0AAJ2S0U3</accession>
<dbReference type="InterPro" id="IPR014944">
    <property type="entry name" value="Toxin_SymE-like"/>
</dbReference>
<protein>
    <submittedName>
        <fullName evidence="2">SymE family type I addiction module toxin</fullName>
    </submittedName>
</protein>
<evidence type="ECO:0000313" key="3">
    <source>
        <dbReference type="Proteomes" id="UP001282336"/>
    </source>
</evidence>
<dbReference type="AlphaFoldDB" id="A0AAJ2S0U3"/>
<evidence type="ECO:0000259" key="1">
    <source>
        <dbReference type="Pfam" id="PF08845"/>
    </source>
</evidence>
<dbReference type="GO" id="GO:0005737">
    <property type="term" value="C:cytoplasm"/>
    <property type="evidence" value="ECO:0007669"/>
    <property type="project" value="InterPro"/>
</dbReference>
<dbReference type="RefSeq" id="WP_319628322.1">
    <property type="nucleotide sequence ID" value="NZ_JAWXRB010000043.1"/>
</dbReference>
<dbReference type="GO" id="GO:0003723">
    <property type="term" value="F:RNA binding"/>
    <property type="evidence" value="ECO:0007669"/>
    <property type="project" value="InterPro"/>
</dbReference>
<dbReference type="GO" id="GO:0016788">
    <property type="term" value="F:hydrolase activity, acting on ester bonds"/>
    <property type="evidence" value="ECO:0007669"/>
    <property type="project" value="InterPro"/>
</dbReference>
<comment type="caution">
    <text evidence="2">The sequence shown here is derived from an EMBL/GenBank/DDBJ whole genome shotgun (WGS) entry which is preliminary data.</text>
</comment>
<gene>
    <name evidence="2" type="ORF">SIL20_09665</name>
</gene>